<evidence type="ECO:0000313" key="14">
    <source>
        <dbReference type="EMBL" id="CCE62568.1"/>
    </source>
</evidence>
<dbReference type="GO" id="GO:0010485">
    <property type="term" value="F:histone H4 acetyltransferase activity"/>
    <property type="evidence" value="ECO:0007669"/>
    <property type="project" value="InterPro"/>
</dbReference>
<evidence type="ECO:0000256" key="10">
    <source>
        <dbReference type="ARBA" id="ARBA00047821"/>
    </source>
</evidence>
<dbReference type="GO" id="GO:0005737">
    <property type="term" value="C:cytoplasm"/>
    <property type="evidence" value="ECO:0007669"/>
    <property type="project" value="UniProtKB-SubCell"/>
</dbReference>
<dbReference type="Gene3D" id="3.40.630.30">
    <property type="match status" value="1"/>
</dbReference>
<dbReference type="eggNOG" id="KOG2488">
    <property type="taxonomic scope" value="Eukaryota"/>
</dbReference>
<evidence type="ECO:0000259" key="13">
    <source>
        <dbReference type="Pfam" id="PF00583"/>
    </source>
</evidence>
<dbReference type="STRING" id="1071381.G8BQQ6"/>
<dbReference type="GO" id="GO:0005634">
    <property type="term" value="C:nucleus"/>
    <property type="evidence" value="ECO:0007669"/>
    <property type="project" value="UniProtKB-SubCell"/>
</dbReference>
<evidence type="ECO:0000313" key="15">
    <source>
        <dbReference type="Proteomes" id="UP000005666"/>
    </source>
</evidence>
<evidence type="ECO:0000256" key="5">
    <source>
        <dbReference type="ARBA" id="ARBA00015043"/>
    </source>
</evidence>
<evidence type="ECO:0000256" key="3">
    <source>
        <dbReference type="ARBA" id="ARBA00008870"/>
    </source>
</evidence>
<gene>
    <name evidence="14" type="primary">TPHA0C04180</name>
    <name evidence="14" type="ordered locus">TPHA_0C04180</name>
</gene>
<dbReference type="EC" id="2.3.1.257" evidence="4"/>
<comment type="catalytic activity">
    <reaction evidence="10">
        <text>N-terminal L-seryl-[histone H2A] + acetyl-CoA = N-terminal N(alpha)-acetyl-L-seryl-[histone H2A] + CoA + H(+)</text>
        <dbReference type="Rhea" id="RHEA:50600"/>
        <dbReference type="Rhea" id="RHEA-COMP:12742"/>
        <dbReference type="Rhea" id="RHEA-COMP:12744"/>
        <dbReference type="ChEBI" id="CHEBI:15378"/>
        <dbReference type="ChEBI" id="CHEBI:57287"/>
        <dbReference type="ChEBI" id="CHEBI:57288"/>
        <dbReference type="ChEBI" id="CHEBI:64738"/>
        <dbReference type="ChEBI" id="CHEBI:83690"/>
        <dbReference type="EC" id="2.3.1.257"/>
    </reaction>
</comment>
<dbReference type="PANTHER" id="PTHR20531">
    <property type="entry name" value="N-ALPHA-ACETYLTRANSFERASE 40"/>
    <property type="match status" value="1"/>
</dbReference>
<evidence type="ECO:0000256" key="2">
    <source>
        <dbReference type="ARBA" id="ARBA00004496"/>
    </source>
</evidence>
<evidence type="ECO:0000256" key="4">
    <source>
        <dbReference type="ARBA" id="ARBA00012950"/>
    </source>
</evidence>
<keyword evidence="7" id="KW-0808">Transferase</keyword>
<organism evidence="14 15">
    <name type="scientific">Tetrapisispora phaffii (strain ATCC 24235 / CBS 4417 / NBRC 1672 / NRRL Y-8282 / UCD 70-5)</name>
    <name type="common">Yeast</name>
    <name type="synonym">Fabospora phaffii</name>
    <dbReference type="NCBI Taxonomy" id="1071381"/>
    <lineage>
        <taxon>Eukaryota</taxon>
        <taxon>Fungi</taxon>
        <taxon>Dikarya</taxon>
        <taxon>Ascomycota</taxon>
        <taxon>Saccharomycotina</taxon>
        <taxon>Saccharomycetes</taxon>
        <taxon>Saccharomycetales</taxon>
        <taxon>Saccharomycetaceae</taxon>
        <taxon>Tetrapisispora</taxon>
    </lineage>
</organism>
<dbReference type="OrthoDB" id="424551at2759"/>
<dbReference type="EMBL" id="HE612858">
    <property type="protein sequence ID" value="CCE62568.1"/>
    <property type="molecule type" value="Genomic_DNA"/>
</dbReference>
<feature type="compositionally biased region" description="Low complexity" evidence="12">
    <location>
        <begin position="233"/>
        <end position="248"/>
    </location>
</feature>
<name>G8BQQ6_TETPH</name>
<comment type="similarity">
    <text evidence="3">Belongs to the acetyltransferase family. NAA40 subfamily.</text>
</comment>
<evidence type="ECO:0000256" key="1">
    <source>
        <dbReference type="ARBA" id="ARBA00004123"/>
    </source>
</evidence>
<proteinExistence type="inferred from homology"/>
<dbReference type="GO" id="GO:1990189">
    <property type="term" value="F:protein N-terminal-serine acetyltransferase activity"/>
    <property type="evidence" value="ECO:0007669"/>
    <property type="project" value="UniProtKB-EC"/>
</dbReference>
<dbReference type="InterPro" id="IPR000182">
    <property type="entry name" value="GNAT_dom"/>
</dbReference>
<dbReference type="InterPro" id="IPR039949">
    <property type="entry name" value="NAA40"/>
</dbReference>
<evidence type="ECO:0000256" key="9">
    <source>
        <dbReference type="ARBA" id="ARBA00023315"/>
    </source>
</evidence>
<feature type="region of interest" description="Disordered" evidence="12">
    <location>
        <begin position="219"/>
        <end position="248"/>
    </location>
</feature>
<accession>G8BQQ6</accession>
<dbReference type="KEGG" id="tpf:TPHA_0C04180"/>
<keyword evidence="6" id="KW-0963">Cytoplasm</keyword>
<dbReference type="Pfam" id="PF00583">
    <property type="entry name" value="Acetyltransf_1"/>
    <property type="match status" value="1"/>
</dbReference>
<dbReference type="OMA" id="IYLYEIQ"/>
<dbReference type="InterPro" id="IPR016181">
    <property type="entry name" value="Acyl_CoA_acyltransferase"/>
</dbReference>
<evidence type="ECO:0000256" key="8">
    <source>
        <dbReference type="ARBA" id="ARBA00023242"/>
    </source>
</evidence>
<keyword evidence="8" id="KW-0539">Nucleus</keyword>
<comment type="catalytic activity">
    <reaction evidence="11">
        <text>N-terminal L-seryl-[histone H4] + acetyl-CoA = N-terminal N(alpha)-acetyl-L-seryl-[histone H4] + CoA + H(+)</text>
        <dbReference type="Rhea" id="RHEA:50596"/>
        <dbReference type="Rhea" id="RHEA-COMP:12740"/>
        <dbReference type="Rhea" id="RHEA-COMP:12743"/>
        <dbReference type="ChEBI" id="CHEBI:15378"/>
        <dbReference type="ChEBI" id="CHEBI:57287"/>
        <dbReference type="ChEBI" id="CHEBI:57288"/>
        <dbReference type="ChEBI" id="CHEBI:64738"/>
        <dbReference type="ChEBI" id="CHEBI:83690"/>
        <dbReference type="EC" id="2.3.1.257"/>
    </reaction>
</comment>
<feature type="domain" description="N-acetyltransferase" evidence="13">
    <location>
        <begin position="137"/>
        <end position="210"/>
    </location>
</feature>
<dbReference type="Proteomes" id="UP000005666">
    <property type="component" value="Chromosome 3"/>
</dbReference>
<keyword evidence="15" id="KW-1185">Reference proteome</keyword>
<dbReference type="SUPFAM" id="SSF55729">
    <property type="entry name" value="Acyl-CoA N-acyltransferases (Nat)"/>
    <property type="match status" value="1"/>
</dbReference>
<sequence>MDDIVKFVKIVDSHYPDEIYVNKNLTKLVKKIIVVDSETEDIKNSAELYNGRYLTYSQNKEECEIEFSKILTILDNNLGDIYTIKNKKLYGNSKPWKENKIQEMKTEGLIYVVYHLEDEKKTVSLYLSFTLTKESGFLPDIDVFSPVIYLYEIQLTPEVRNNGLGTKLIAGYLKDCLVDVHENIHKDIIGIELTVFSDNTNAIRFYETIGMKLTPDSPNDKTINYGHRIKTRSQNSSKKGSSSDKPTSLSVVKKPDYYLYYLPL</sequence>
<dbReference type="PANTHER" id="PTHR20531:SF1">
    <property type="entry name" value="N-ALPHA-ACETYLTRANSFERASE 40"/>
    <property type="match status" value="1"/>
</dbReference>
<evidence type="ECO:0000256" key="7">
    <source>
        <dbReference type="ARBA" id="ARBA00022679"/>
    </source>
</evidence>
<dbReference type="AlphaFoldDB" id="G8BQQ6"/>
<dbReference type="GeneID" id="11533791"/>
<dbReference type="GO" id="GO:0043998">
    <property type="term" value="F:histone H2A acetyltransferase activity"/>
    <property type="evidence" value="ECO:0007669"/>
    <property type="project" value="InterPro"/>
</dbReference>
<evidence type="ECO:0000256" key="6">
    <source>
        <dbReference type="ARBA" id="ARBA00022490"/>
    </source>
</evidence>
<comment type="subcellular location">
    <subcellularLocation>
        <location evidence="2">Cytoplasm</location>
    </subcellularLocation>
    <subcellularLocation>
        <location evidence="1">Nucleus</location>
    </subcellularLocation>
</comment>
<reference evidence="14 15" key="1">
    <citation type="journal article" date="2011" name="Proc. Natl. Acad. Sci. U.S.A.">
        <title>Evolutionary erosion of yeast sex chromosomes by mating-type switching accidents.</title>
        <authorList>
            <person name="Gordon J.L."/>
            <person name="Armisen D."/>
            <person name="Proux-Wera E."/>
            <person name="Oheigeartaigh S.S."/>
            <person name="Byrne K.P."/>
            <person name="Wolfe K.H."/>
        </authorList>
    </citation>
    <scope>NUCLEOTIDE SEQUENCE [LARGE SCALE GENOMIC DNA]</scope>
    <source>
        <strain evidence="15">ATCC 24235 / CBS 4417 / NBRC 1672 / NRRL Y-8282 / UCD 70-5</strain>
    </source>
</reference>
<protein>
    <recommendedName>
        <fullName evidence="5">N-alpha-acetyltransferase 40</fullName>
        <ecNumber evidence="4">2.3.1.257</ecNumber>
    </recommendedName>
</protein>
<evidence type="ECO:0000256" key="12">
    <source>
        <dbReference type="SAM" id="MobiDB-lite"/>
    </source>
</evidence>
<dbReference type="RefSeq" id="XP_003685002.1">
    <property type="nucleotide sequence ID" value="XM_003684954.1"/>
</dbReference>
<evidence type="ECO:0000256" key="11">
    <source>
        <dbReference type="ARBA" id="ARBA00049524"/>
    </source>
</evidence>
<dbReference type="HOGENOM" id="CLU_087674_0_0_1"/>
<keyword evidence="9" id="KW-0012">Acyltransferase</keyword>